<dbReference type="Gene3D" id="2.60.120.920">
    <property type="match status" value="1"/>
</dbReference>
<feature type="coiled-coil region" evidence="4">
    <location>
        <begin position="669"/>
        <end position="721"/>
    </location>
</feature>
<keyword evidence="1" id="KW-0479">Metal-binding</keyword>
<keyword evidence="2" id="KW-0863">Zinc-finger</keyword>
<dbReference type="GO" id="GO:0008270">
    <property type="term" value="F:zinc ion binding"/>
    <property type="evidence" value="ECO:0007669"/>
    <property type="project" value="UniProtKB-KW"/>
</dbReference>
<dbReference type="InterPro" id="IPR003877">
    <property type="entry name" value="SPRY_dom"/>
</dbReference>
<dbReference type="PROSITE" id="PS50188">
    <property type="entry name" value="B302_SPRY"/>
    <property type="match status" value="1"/>
</dbReference>
<dbReference type="GO" id="GO:0051603">
    <property type="term" value="P:proteolysis involved in protein catabolic process"/>
    <property type="evidence" value="ECO:0007669"/>
    <property type="project" value="TreeGrafter"/>
</dbReference>
<dbReference type="Pfam" id="PF00622">
    <property type="entry name" value="SPRY"/>
    <property type="match status" value="1"/>
</dbReference>
<evidence type="ECO:0000313" key="8">
    <source>
        <dbReference type="Proteomes" id="UP000682733"/>
    </source>
</evidence>
<dbReference type="Proteomes" id="UP000677228">
    <property type="component" value="Unassembled WGS sequence"/>
</dbReference>
<organism evidence="7 8">
    <name type="scientific">Didymodactylos carnosus</name>
    <dbReference type="NCBI Taxonomy" id="1234261"/>
    <lineage>
        <taxon>Eukaryota</taxon>
        <taxon>Metazoa</taxon>
        <taxon>Spiralia</taxon>
        <taxon>Gnathifera</taxon>
        <taxon>Rotifera</taxon>
        <taxon>Eurotatoria</taxon>
        <taxon>Bdelloidea</taxon>
        <taxon>Philodinida</taxon>
        <taxon>Philodinidae</taxon>
        <taxon>Didymodactylos</taxon>
    </lineage>
</organism>
<evidence type="ECO:0000259" key="5">
    <source>
        <dbReference type="PROSITE" id="PS50188"/>
    </source>
</evidence>
<dbReference type="SMART" id="SM00449">
    <property type="entry name" value="SPRY"/>
    <property type="match status" value="1"/>
</dbReference>
<dbReference type="GO" id="GO:0005737">
    <property type="term" value="C:cytoplasm"/>
    <property type="evidence" value="ECO:0007669"/>
    <property type="project" value="TreeGrafter"/>
</dbReference>
<accession>A0A8S2PBF2</accession>
<sequence>MTSAEDILSKIFQSNGVYGSQFDETNRDRYIPEYLFTLVNKQRILFYFSHRHNKISDLGSYLDSTLAIIGTNSDEIRSHARMYETGRLGSDVTSFHFDGVTGLFKCNKTDYTGIANFNTIRADVCVYKGKWQYEVMLETRGIMQLGWCTYNCRFSQEIGVGDTWTSYSYDGQRVRKWNVQNSKYGDPWLAGDVISCLIDCDEGTISFKRNGADLGVAFSNVSFGAGIAYFPAISLSQNECIRINFGATPLRYPTKGFLPFDLKPTRLIKEADYLLNIFESVIRAFSEKIALKTHATKSNSYKLLSEDINANQQTISNDSALMLIAGQVLERLTPLMDSAYVVEECLLKMLLRLCRQTLNDEHLEIKIFLDLLWSFLEPTELLDILTQIFLTLNVMYCFAPIKISFADQRQYLYLVLALLKHEDTRKRFPLFIDIKPPDSEVLKEIVPTVWNKSKSATSITFEALEQELAYLFACRSLKEDLQTIETIQVEILKLLLLPSDVLVRPPSSKFLFITKFRLFLKENLTESPLQASNQVSPGVIRNLFHRLFQVLEYYWNQYHEIKALDEGVESSLSFEQAYVPTSKFYDDNLDYFDLQRLGGLKAHLEKEYASKLITYNHTDHRRHYSKQNSSTLPDTSLSKLKTGSESLTELLDGIIFLYHIGVHKHFVKITEVTETLRDYSNALADIETKIKNCRPEFNEIMDELLRSKKIFEEQVEDLMRKAAWVVTAVFSQEKKKHIVAMHRCIHRTLQKASESGNLFTFVPEIYIDIYLNTFTALNSYFSPDDSLTTKDVSENFVEFIVSHLQDKRIINVDVRDNIVQSLSTLAFYPEMLKLLENMPQTYRKTMINALLSPYANRSWAMTNLILVRFWKGCGFGFRYSQLYQSRLLQGPRKDRIQEPCPSVLYQKEIGEYLLDNTDDAINFFNTLLNQLNWAFSEFMGMLKDLVQRPRTGLSLTIDHRQLKMCSTCFDVSVSLLRTIELSVNVAPALVLEKKSQQSEMLLVRLLQLLSQIINRLSTKNNILFQQIFQMKVSTLENIHYYPIFSAVCGILVRLIIHSSDEA</sequence>
<dbReference type="GO" id="GO:0004842">
    <property type="term" value="F:ubiquitin-protein transferase activity"/>
    <property type="evidence" value="ECO:0007669"/>
    <property type="project" value="InterPro"/>
</dbReference>
<gene>
    <name evidence="6" type="ORF">OVA965_LOCUS25462</name>
    <name evidence="7" type="ORF">TMI583_LOCUS26191</name>
</gene>
<protein>
    <recommendedName>
        <fullName evidence="5">B30.2/SPRY domain-containing protein</fullName>
    </recommendedName>
</protein>
<name>A0A8S2PBF2_9BILA</name>
<evidence type="ECO:0000313" key="7">
    <source>
        <dbReference type="EMBL" id="CAF4041006.1"/>
    </source>
</evidence>
<dbReference type="Pfam" id="PF25576">
    <property type="entry name" value="TPR_RNF123"/>
    <property type="match status" value="1"/>
</dbReference>
<dbReference type="InterPro" id="IPR013320">
    <property type="entry name" value="ConA-like_dom_sf"/>
</dbReference>
<dbReference type="InterPro" id="IPR045129">
    <property type="entry name" value="RNF123/RKP/RSPRY1"/>
</dbReference>
<dbReference type="Proteomes" id="UP000682733">
    <property type="component" value="Unassembled WGS sequence"/>
</dbReference>
<proteinExistence type="predicted"/>
<evidence type="ECO:0000256" key="1">
    <source>
        <dbReference type="ARBA" id="ARBA00022723"/>
    </source>
</evidence>
<keyword evidence="4" id="KW-0175">Coiled coil</keyword>
<feature type="domain" description="B30.2/SPRY" evidence="5">
    <location>
        <begin position="51"/>
        <end position="250"/>
    </location>
</feature>
<dbReference type="InterPro" id="IPR001870">
    <property type="entry name" value="B30.2/SPRY"/>
</dbReference>
<dbReference type="EMBL" id="CAJNOK010015821">
    <property type="protein sequence ID" value="CAF1232898.1"/>
    <property type="molecule type" value="Genomic_DNA"/>
</dbReference>
<evidence type="ECO:0000313" key="6">
    <source>
        <dbReference type="EMBL" id="CAF1232898.1"/>
    </source>
</evidence>
<evidence type="ECO:0000256" key="3">
    <source>
        <dbReference type="ARBA" id="ARBA00022833"/>
    </source>
</evidence>
<dbReference type="PANTHER" id="PTHR13363">
    <property type="entry name" value="RING FINGER AND SRY DOMAIN-CONTAINING"/>
    <property type="match status" value="1"/>
</dbReference>
<dbReference type="InterPro" id="IPR043136">
    <property type="entry name" value="B30.2/SPRY_sf"/>
</dbReference>
<reference evidence="7" key="1">
    <citation type="submission" date="2021-02" db="EMBL/GenBank/DDBJ databases">
        <authorList>
            <person name="Nowell W R."/>
        </authorList>
    </citation>
    <scope>NUCLEOTIDE SEQUENCE</scope>
</reference>
<evidence type="ECO:0000256" key="2">
    <source>
        <dbReference type="ARBA" id="ARBA00022771"/>
    </source>
</evidence>
<evidence type="ECO:0000256" key="4">
    <source>
        <dbReference type="SAM" id="Coils"/>
    </source>
</evidence>
<dbReference type="InterPro" id="IPR057987">
    <property type="entry name" value="TPR_RNF123/RKP"/>
</dbReference>
<dbReference type="EMBL" id="CAJOBA010037368">
    <property type="protein sequence ID" value="CAF4041006.1"/>
    <property type="molecule type" value="Genomic_DNA"/>
</dbReference>
<dbReference type="AlphaFoldDB" id="A0A8S2PBF2"/>
<dbReference type="PANTHER" id="PTHR13363:SF5">
    <property type="entry name" value="E3 UBIQUITIN-PROTEIN LIGASE RNF123"/>
    <property type="match status" value="1"/>
</dbReference>
<dbReference type="SUPFAM" id="SSF49899">
    <property type="entry name" value="Concanavalin A-like lectins/glucanases"/>
    <property type="match status" value="1"/>
</dbReference>
<keyword evidence="3" id="KW-0862">Zinc</keyword>
<comment type="caution">
    <text evidence="7">The sequence shown here is derived from an EMBL/GenBank/DDBJ whole genome shotgun (WGS) entry which is preliminary data.</text>
</comment>